<feature type="signal peptide" evidence="1">
    <location>
        <begin position="1"/>
        <end position="23"/>
    </location>
</feature>
<evidence type="ECO:0000313" key="3">
    <source>
        <dbReference type="Proteomes" id="UP000291269"/>
    </source>
</evidence>
<evidence type="ECO:0000256" key="1">
    <source>
        <dbReference type="SAM" id="SignalP"/>
    </source>
</evidence>
<proteinExistence type="predicted"/>
<accession>A0A4Q2KC42</accession>
<dbReference type="RefSeq" id="WP_129223363.1">
    <property type="nucleotide sequence ID" value="NZ_SDOZ01000002.1"/>
</dbReference>
<dbReference type="Proteomes" id="UP000291269">
    <property type="component" value="Unassembled WGS sequence"/>
</dbReference>
<keyword evidence="1" id="KW-0732">Signal</keyword>
<comment type="caution">
    <text evidence="2">The sequence shown here is derived from an EMBL/GenBank/DDBJ whole genome shotgun (WGS) entry which is preliminary data.</text>
</comment>
<dbReference type="EMBL" id="SDOZ01000002">
    <property type="protein sequence ID" value="RXZ61062.1"/>
    <property type="molecule type" value="Genomic_DNA"/>
</dbReference>
<reference evidence="2 3" key="1">
    <citation type="journal article" date="2019" name="Gut">
        <title>Antibiotics-induced monodominance of a novel gut bacterial order.</title>
        <authorList>
            <person name="Hildebrand F."/>
            <person name="Moitinho-Silva L."/>
            <person name="Blasche S."/>
            <person name="Jahn M.T."/>
            <person name="Gossmann T.I."/>
            <person name="Heuerta-Cepas J."/>
            <person name="Hercog R."/>
            <person name="Luetge M."/>
            <person name="Bahram M."/>
            <person name="Pryszlak A."/>
            <person name="Alves R.J."/>
            <person name="Waszak S.M."/>
            <person name="Zhu A."/>
            <person name="Ye L."/>
            <person name="Costea P.I."/>
            <person name="Aalvink S."/>
            <person name="Belzer C."/>
            <person name="Forslund S.K."/>
            <person name="Sunagawa S."/>
            <person name="Hentschel U."/>
            <person name="Merten C."/>
            <person name="Patil K.R."/>
            <person name="Benes V."/>
            <person name="Bork P."/>
        </authorList>
    </citation>
    <scope>NUCLEOTIDE SEQUENCE [LARGE SCALE GENOMIC DNA]</scope>
    <source>
        <strain evidence="2 3">HDS1380</strain>
    </source>
</reference>
<keyword evidence="3" id="KW-1185">Reference proteome</keyword>
<evidence type="ECO:0000313" key="2">
    <source>
        <dbReference type="EMBL" id="RXZ61062.1"/>
    </source>
</evidence>
<protein>
    <recommendedName>
        <fullName evidence="4">Lipoprotein</fullName>
    </recommendedName>
</protein>
<gene>
    <name evidence="2" type="ORF">ESZ91_01395</name>
</gene>
<dbReference type="PROSITE" id="PS51257">
    <property type="entry name" value="PROKAR_LIPOPROTEIN"/>
    <property type="match status" value="1"/>
</dbReference>
<dbReference type="AlphaFoldDB" id="A0A4Q2KC42"/>
<evidence type="ECO:0008006" key="4">
    <source>
        <dbReference type="Google" id="ProtNLM"/>
    </source>
</evidence>
<organism evidence="2 3">
    <name type="scientific">Candidatus Borkfalkia ceftriaxoniphila</name>
    <dbReference type="NCBI Taxonomy" id="2508949"/>
    <lineage>
        <taxon>Bacteria</taxon>
        <taxon>Bacillati</taxon>
        <taxon>Bacillota</taxon>
        <taxon>Clostridia</taxon>
        <taxon>Christensenellales</taxon>
        <taxon>Christensenellaceae</taxon>
        <taxon>Candidatus Borkfalkia</taxon>
    </lineage>
</organism>
<name>A0A4Q2KC42_9FIRM</name>
<feature type="chain" id="PRO_5039474017" description="Lipoprotein" evidence="1">
    <location>
        <begin position="24"/>
        <end position="157"/>
    </location>
</feature>
<sequence length="157" mass="17832">MKKSKIFCLAAVAVLLFTLAACGGYTSKIYDNAQKWIKKDVLESNMTKAPDAEDSDLPKEICRLIDSREKSDEYFSDLPVDVDFSKEKMILYFYTSQYMGRSYKINKMDEMGNTLYLYIKPEHKDVGSGDASVPAQRCLLVVTNKTNVKNVNVVLEE</sequence>